<sequence length="971" mass="108226">MMFLKRYSHSTGKRLNMLAGRAIYFFSLYGVPACIIIASILALATLTNRYPATEGADLPYRLLAEDGTPYEPAQALQALQAQQPVIESQPGSPSWILATVPRIPQFDESSVDLPSRHTQTLSCWDADTMRTLGTANRNNTTGSLRMSKQGFAIMLGNTTLPITILCRATFADTGSLSLEHWSIPELRQSTSRFDRGVGLLEGGLLTIAVFILVIAITNREWVYLLLAAWLVGNLRLGAYAMGWDTQWLGHSIPLEWMEFIRQVTIAAYYLLTYTLLTQLFANRRTVASPQLLRLAQWGGLALLAGALLLPESLFQPLKWTVCGYGIVLTAYLLGRMVYQTRSRLWMWHIVSLSMALCVMLSGILIVIFGRTEFIDTFNGVVALLLSSVMIALAVAERMREDRHERTRAQTELVSNYAVTPIGMFTLDSDEVFQRANPVLEQMLNFSLTDKAVVRWSDFFETQDWQKLSEMTLAGNEVEIKRLDAASHPDMPQHFVVRAAMTMGRIEGSLQDITARTKTINRLRFLADNDPLTDVLNRRGIEKALASSLEALEGGKPCALAYLDLDHFKRINGLFGHTAGDEVLVQVCQRIKASLTGKEQVGRIGGDEFIVLFPDCKAAEARTIAQKIIDDLNTADFLISSRSFRVKGAIGVVEVSQDMDAQEAISAASHACREARKQQRDVVVYEQDSQELLDHTEELRLFNQLEGGDSPRGLYLELQPIMSMAAPLASLNFEVLLRVKDSAGMLIPAGKIVSAAEESGTITIIDKWVFSATLEWLEKHEKRLSKTQFVSINLSGVSLNDNKFVEAFFANLGRYKHLTKRLCVEITEGVALQNLDRTRQFMGRLQAMGVRIALDDFGAGYTSFSYLKELRADVIKIDGTLIRDMLANKSSIAIVRTIIELARNLGMESIAEWVEDAPTLEALRRMGVDHVQGYVISKARPPVDILNARSLADLVVSDKVREFILDTHPDQD</sequence>
<feature type="domain" description="EAL" evidence="2">
    <location>
        <begin position="697"/>
        <end position="952"/>
    </location>
</feature>
<proteinExistence type="predicted"/>
<feature type="transmembrane region" description="Helical" evidence="1">
    <location>
        <begin position="316"/>
        <end position="333"/>
    </location>
</feature>
<evidence type="ECO:0008006" key="6">
    <source>
        <dbReference type="Google" id="ProtNLM"/>
    </source>
</evidence>
<dbReference type="InterPro" id="IPR000160">
    <property type="entry name" value="GGDEF_dom"/>
</dbReference>
<protein>
    <recommendedName>
        <fullName evidence="6">Diguanylate cyclase</fullName>
    </recommendedName>
</protein>
<feature type="transmembrane region" description="Helical" evidence="1">
    <location>
        <begin position="21"/>
        <end position="44"/>
    </location>
</feature>
<dbReference type="Pfam" id="PF00563">
    <property type="entry name" value="EAL"/>
    <property type="match status" value="1"/>
</dbReference>
<dbReference type="CDD" id="cd01949">
    <property type="entry name" value="GGDEF"/>
    <property type="match status" value="1"/>
</dbReference>
<gene>
    <name evidence="4" type="ORF">CKA81_14775</name>
</gene>
<feature type="transmembrane region" description="Helical" evidence="1">
    <location>
        <begin position="259"/>
        <end position="279"/>
    </location>
</feature>
<dbReference type="SMART" id="SM00052">
    <property type="entry name" value="EAL"/>
    <property type="match status" value="1"/>
</dbReference>
<dbReference type="PROSITE" id="PS50887">
    <property type="entry name" value="GGDEF"/>
    <property type="match status" value="1"/>
</dbReference>
<dbReference type="Proteomes" id="UP000283474">
    <property type="component" value="Chromosome"/>
</dbReference>
<keyword evidence="5" id="KW-1185">Reference proteome</keyword>
<evidence type="ECO:0000259" key="3">
    <source>
        <dbReference type="PROSITE" id="PS50887"/>
    </source>
</evidence>
<dbReference type="Gene3D" id="3.20.20.450">
    <property type="entry name" value="EAL domain"/>
    <property type="match status" value="1"/>
</dbReference>
<dbReference type="InterPro" id="IPR043128">
    <property type="entry name" value="Rev_trsase/Diguanyl_cyclase"/>
</dbReference>
<dbReference type="OrthoDB" id="9813903at2"/>
<evidence type="ECO:0000259" key="2">
    <source>
        <dbReference type="PROSITE" id="PS50883"/>
    </source>
</evidence>
<keyword evidence="1" id="KW-0472">Membrane</keyword>
<feature type="domain" description="GGDEF" evidence="3">
    <location>
        <begin position="555"/>
        <end position="687"/>
    </location>
</feature>
<dbReference type="InterPro" id="IPR001633">
    <property type="entry name" value="EAL_dom"/>
</dbReference>
<dbReference type="SUPFAM" id="SSF55073">
    <property type="entry name" value="Nucleotide cyclase"/>
    <property type="match status" value="1"/>
</dbReference>
<dbReference type="AlphaFoldDB" id="A0A410GF92"/>
<evidence type="ECO:0000313" key="4">
    <source>
        <dbReference type="EMBL" id="QAA94976.1"/>
    </source>
</evidence>
<feature type="transmembrane region" description="Helical" evidence="1">
    <location>
        <begin position="291"/>
        <end position="310"/>
    </location>
</feature>
<dbReference type="PANTHER" id="PTHR44757">
    <property type="entry name" value="DIGUANYLATE CYCLASE DGCP"/>
    <property type="match status" value="1"/>
</dbReference>
<dbReference type="Gene3D" id="3.30.70.270">
    <property type="match status" value="1"/>
</dbReference>
<dbReference type="CDD" id="cd01948">
    <property type="entry name" value="EAL"/>
    <property type="match status" value="1"/>
</dbReference>
<feature type="transmembrane region" description="Helical" evidence="1">
    <location>
        <begin position="345"/>
        <end position="370"/>
    </location>
</feature>
<dbReference type="InterPro" id="IPR029787">
    <property type="entry name" value="Nucleotide_cyclase"/>
</dbReference>
<dbReference type="InterPro" id="IPR052155">
    <property type="entry name" value="Biofilm_reg_signaling"/>
</dbReference>
<evidence type="ECO:0000313" key="5">
    <source>
        <dbReference type="Proteomes" id="UP000283474"/>
    </source>
</evidence>
<dbReference type="EMBL" id="CP022987">
    <property type="protein sequence ID" value="QAA94976.1"/>
    <property type="molecule type" value="Genomic_DNA"/>
</dbReference>
<dbReference type="SUPFAM" id="SSF141868">
    <property type="entry name" value="EAL domain-like"/>
    <property type="match status" value="1"/>
</dbReference>
<organism evidence="4 5">
    <name type="scientific">Pollutimonas thiosulfatoxidans</name>
    <dbReference type="NCBI Taxonomy" id="2028345"/>
    <lineage>
        <taxon>Bacteria</taxon>
        <taxon>Pseudomonadati</taxon>
        <taxon>Pseudomonadota</taxon>
        <taxon>Betaproteobacteria</taxon>
        <taxon>Burkholderiales</taxon>
        <taxon>Alcaligenaceae</taxon>
        <taxon>Pollutimonas</taxon>
    </lineage>
</organism>
<dbReference type="PANTHER" id="PTHR44757:SF2">
    <property type="entry name" value="BIOFILM ARCHITECTURE MAINTENANCE PROTEIN MBAA"/>
    <property type="match status" value="1"/>
</dbReference>
<name>A0A410GF92_9BURK</name>
<feature type="transmembrane region" description="Helical" evidence="1">
    <location>
        <begin position="196"/>
        <end position="214"/>
    </location>
</feature>
<dbReference type="SMART" id="SM00267">
    <property type="entry name" value="GGDEF"/>
    <property type="match status" value="1"/>
</dbReference>
<dbReference type="KEGG" id="pus:CKA81_14775"/>
<keyword evidence="1" id="KW-0812">Transmembrane</keyword>
<dbReference type="PROSITE" id="PS50883">
    <property type="entry name" value="EAL"/>
    <property type="match status" value="1"/>
</dbReference>
<dbReference type="NCBIfam" id="TIGR00254">
    <property type="entry name" value="GGDEF"/>
    <property type="match status" value="1"/>
</dbReference>
<reference evidence="4 5" key="1">
    <citation type="submission" date="2017-08" db="EMBL/GenBank/DDBJ databases">
        <authorList>
            <person name="Park S.-J."/>
            <person name="Kim H."/>
        </authorList>
    </citation>
    <scope>NUCLEOTIDE SEQUENCE [LARGE SCALE GENOMIC DNA]</scope>
    <source>
        <strain evidence="5">ye3</strain>
    </source>
</reference>
<dbReference type="Pfam" id="PF00990">
    <property type="entry name" value="GGDEF"/>
    <property type="match status" value="1"/>
</dbReference>
<feature type="transmembrane region" description="Helical" evidence="1">
    <location>
        <begin position="221"/>
        <end position="239"/>
    </location>
</feature>
<evidence type="ECO:0000256" key="1">
    <source>
        <dbReference type="SAM" id="Phobius"/>
    </source>
</evidence>
<dbReference type="InterPro" id="IPR035919">
    <property type="entry name" value="EAL_sf"/>
</dbReference>
<keyword evidence="1" id="KW-1133">Transmembrane helix</keyword>
<accession>A0A410GF92</accession>